<dbReference type="RefSeq" id="WP_135833005.1">
    <property type="nucleotide sequence ID" value="NZ_BMCK01000003.1"/>
</dbReference>
<accession>A0A4P7UCK4</accession>
<dbReference type="Proteomes" id="UP000297025">
    <property type="component" value="Chromosome"/>
</dbReference>
<evidence type="ECO:0000313" key="4">
    <source>
        <dbReference type="Proteomes" id="UP000630594"/>
    </source>
</evidence>
<name>A0A4P7UCK4_9ACTN</name>
<reference evidence="1" key="2">
    <citation type="journal article" date="2014" name="Int. J. Syst. Evol. Microbiol.">
        <title>Complete genome of a new Firmicutes species belonging to the dominant human colonic microbiota ('Ruminococcus bicirculans') reveals two chromosomes and a selective capacity to utilize plant glucans.</title>
        <authorList>
            <consortium name="NISC Comparative Sequencing Program"/>
            <person name="Wegmann U."/>
            <person name="Louis P."/>
            <person name="Goesmann A."/>
            <person name="Henrissat B."/>
            <person name="Duncan S.H."/>
            <person name="Flint H.J."/>
        </authorList>
    </citation>
    <scope>NUCLEOTIDE SEQUENCE</scope>
    <source>
        <strain evidence="1">CCM 7403</strain>
    </source>
</reference>
<dbReference type="AlphaFoldDB" id="A0A4P7UCK4"/>
<sequence>MTVVQVTRDSASLDDQVRAPHVVAARLPQAAELDHVGAWISASGYLAGVPAGTPWLLRISTRVGPAAARLVPQADGRVTVTWLTDPHFPLDGVGCLHLERERSGADVLGD</sequence>
<reference evidence="2" key="4">
    <citation type="submission" date="2019-03" db="EMBL/GenBank/DDBJ databases">
        <authorList>
            <person name="Huang Y."/>
        </authorList>
    </citation>
    <scope>NUCLEOTIDE SEQUENCE</scope>
    <source>
        <strain evidence="2">JCM 16608</strain>
    </source>
</reference>
<dbReference type="EMBL" id="BMCK01000003">
    <property type="protein sequence ID" value="GGD23563.1"/>
    <property type="molecule type" value="Genomic_DNA"/>
</dbReference>
<reference evidence="4" key="3">
    <citation type="journal article" date="2019" name="Int. J. Syst. Evol. Microbiol.">
        <title>The Global Catalogue of Microorganisms (GCM) 10K type strain sequencing project: providing services to taxonomists for standard genome sequencing and annotation.</title>
        <authorList>
            <consortium name="The Broad Institute Genomics Platform"/>
            <consortium name="The Broad Institute Genome Sequencing Center for Infectious Disease"/>
            <person name="Wu L."/>
            <person name="Ma J."/>
        </authorList>
    </citation>
    <scope>NUCLEOTIDE SEQUENCE [LARGE SCALE GENOMIC DNA]</scope>
    <source>
        <strain evidence="4">CCM 7403</strain>
    </source>
</reference>
<reference evidence="1" key="5">
    <citation type="submission" date="2024-05" db="EMBL/GenBank/DDBJ databases">
        <authorList>
            <person name="Sun Q."/>
            <person name="Sedlacek I."/>
        </authorList>
    </citation>
    <scope>NUCLEOTIDE SEQUENCE</scope>
    <source>
        <strain evidence="1">CCM 7403</strain>
    </source>
</reference>
<evidence type="ECO:0000313" key="2">
    <source>
        <dbReference type="EMBL" id="QCC77962.1"/>
    </source>
</evidence>
<dbReference type="OrthoDB" id="2057603at2"/>
<gene>
    <name evidence="2" type="ORF">E2C04_13625</name>
    <name evidence="1" type="ORF">GCM10007231_23360</name>
</gene>
<reference evidence="2 3" key="1">
    <citation type="journal article" date="2008" name="Int. J. Syst. Evol. Microbiol.">
        <title>Nocardioides daphniae sp. nov., isolated from Daphnia cucullata (Crustacea: Cladocera).</title>
        <authorList>
            <person name="Toth E.M."/>
            <person name="Keki Z."/>
            <person name="Homonnay Z.G."/>
            <person name="Borsodi A.K."/>
            <person name="Marialigeti K."/>
            <person name="Schumann P."/>
        </authorList>
    </citation>
    <scope>NUCLEOTIDE SEQUENCE [LARGE SCALE GENOMIC DNA]</scope>
    <source>
        <strain evidence="2 3">JCM 16608</strain>
    </source>
</reference>
<proteinExistence type="predicted"/>
<dbReference type="KEGG" id="ndp:E2C04_13625"/>
<evidence type="ECO:0000313" key="1">
    <source>
        <dbReference type="EMBL" id="GGD23563.1"/>
    </source>
</evidence>
<organism evidence="2 3">
    <name type="scientific">Nocardioides daphniae</name>
    <dbReference type="NCBI Taxonomy" id="402297"/>
    <lineage>
        <taxon>Bacteria</taxon>
        <taxon>Bacillati</taxon>
        <taxon>Actinomycetota</taxon>
        <taxon>Actinomycetes</taxon>
        <taxon>Propionibacteriales</taxon>
        <taxon>Nocardioidaceae</taxon>
        <taxon>Nocardioides</taxon>
    </lineage>
</organism>
<keyword evidence="4" id="KW-1185">Reference proteome</keyword>
<dbReference type="Proteomes" id="UP000630594">
    <property type="component" value="Unassembled WGS sequence"/>
</dbReference>
<protein>
    <submittedName>
        <fullName evidence="2">Uncharacterized protein</fullName>
    </submittedName>
</protein>
<evidence type="ECO:0000313" key="3">
    <source>
        <dbReference type="Proteomes" id="UP000297025"/>
    </source>
</evidence>
<dbReference type="EMBL" id="CP038462">
    <property type="protein sequence ID" value="QCC77962.1"/>
    <property type="molecule type" value="Genomic_DNA"/>
</dbReference>